<keyword evidence="3" id="KW-1185">Reference proteome</keyword>
<reference evidence="2 3" key="1">
    <citation type="submission" date="2023-12" db="EMBL/GenBank/DDBJ databases">
        <title>Gut-associated functions are favored during microbiome assembly across C. elegans life.</title>
        <authorList>
            <person name="Zimmermann J."/>
        </authorList>
    </citation>
    <scope>NUCLEOTIDE SEQUENCE [LARGE SCALE GENOMIC DNA]</scope>
    <source>
        <strain evidence="2 3">JUb134</strain>
    </source>
</reference>
<dbReference type="RefSeq" id="WP_132883412.1">
    <property type="nucleotide sequence ID" value="NZ_JBBGZA010000001.1"/>
</dbReference>
<organism evidence="2 3">
    <name type="scientific">Sphingomonas molluscorum</name>
    <dbReference type="NCBI Taxonomy" id="418184"/>
    <lineage>
        <taxon>Bacteria</taxon>
        <taxon>Pseudomonadati</taxon>
        <taxon>Pseudomonadota</taxon>
        <taxon>Alphaproteobacteria</taxon>
        <taxon>Sphingomonadales</taxon>
        <taxon>Sphingomonadaceae</taxon>
        <taxon>Sphingomonas</taxon>
    </lineage>
</organism>
<keyword evidence="1" id="KW-0812">Transmembrane</keyword>
<accession>A0ABU8PZZ7</accession>
<name>A0ABU8PZZ7_9SPHN</name>
<evidence type="ECO:0000313" key="2">
    <source>
        <dbReference type="EMBL" id="MEJ5093043.1"/>
    </source>
</evidence>
<feature type="transmembrane region" description="Helical" evidence="1">
    <location>
        <begin position="52"/>
        <end position="76"/>
    </location>
</feature>
<dbReference type="Proteomes" id="UP001380365">
    <property type="component" value="Unassembled WGS sequence"/>
</dbReference>
<comment type="caution">
    <text evidence="2">The sequence shown here is derived from an EMBL/GenBank/DDBJ whole genome shotgun (WGS) entry which is preliminary data.</text>
</comment>
<keyword evidence="1" id="KW-0472">Membrane</keyword>
<proteinExistence type="predicted"/>
<sequence length="103" mass="11679">MTPSRIKTAGDHVARYVLPIISAIWLFWTMLETKRMQGWFEAQDDFRHASRPFFAFPTAEFAFAAIFVIASFASAAMSRPRIAAVIALTAMAFVEIMWIGMTR</sequence>
<evidence type="ECO:0000256" key="1">
    <source>
        <dbReference type="SAM" id="Phobius"/>
    </source>
</evidence>
<protein>
    <recommendedName>
        <fullName evidence="4">DoxX family protein</fullName>
    </recommendedName>
</protein>
<feature type="transmembrane region" description="Helical" evidence="1">
    <location>
        <begin position="82"/>
        <end position="101"/>
    </location>
</feature>
<dbReference type="EMBL" id="JBBGZA010000001">
    <property type="protein sequence ID" value="MEJ5093043.1"/>
    <property type="molecule type" value="Genomic_DNA"/>
</dbReference>
<feature type="transmembrane region" description="Helical" evidence="1">
    <location>
        <begin position="13"/>
        <end position="31"/>
    </location>
</feature>
<evidence type="ECO:0008006" key="4">
    <source>
        <dbReference type="Google" id="ProtNLM"/>
    </source>
</evidence>
<evidence type="ECO:0000313" key="3">
    <source>
        <dbReference type="Proteomes" id="UP001380365"/>
    </source>
</evidence>
<gene>
    <name evidence="2" type="ORF">WH159_00525</name>
</gene>
<keyword evidence="1" id="KW-1133">Transmembrane helix</keyword>